<reference evidence="1" key="1">
    <citation type="journal article" date="2021" name="Front. Microbiol.">
        <title>Comprehensive Comparative Genomics and Phenotyping of Methylobacterium Species.</title>
        <authorList>
            <person name="Alessa O."/>
            <person name="Ogura Y."/>
            <person name="Fujitani Y."/>
            <person name="Takami H."/>
            <person name="Hayashi T."/>
            <person name="Sahin N."/>
            <person name="Tani A."/>
        </authorList>
    </citation>
    <scope>NUCLEOTIDE SEQUENCE</scope>
    <source>
        <strain evidence="1">DSM 19015</strain>
    </source>
</reference>
<accession>A0ABQ4S271</accession>
<comment type="caution">
    <text evidence="1">The sequence shown here is derived from an EMBL/GenBank/DDBJ whole genome shotgun (WGS) entry which is preliminary data.</text>
</comment>
<keyword evidence="2" id="KW-1185">Reference proteome</keyword>
<reference evidence="1" key="2">
    <citation type="submission" date="2021-08" db="EMBL/GenBank/DDBJ databases">
        <authorList>
            <person name="Tani A."/>
            <person name="Ola A."/>
            <person name="Ogura Y."/>
            <person name="Katsura K."/>
            <person name="Hayashi T."/>
        </authorList>
    </citation>
    <scope>NUCLEOTIDE SEQUENCE</scope>
    <source>
        <strain evidence="1">DSM 19015</strain>
    </source>
</reference>
<protein>
    <submittedName>
        <fullName evidence="1">Uncharacterized protein</fullName>
    </submittedName>
</protein>
<dbReference type="Proteomes" id="UP001055125">
    <property type="component" value="Unassembled WGS sequence"/>
</dbReference>
<proteinExistence type="predicted"/>
<evidence type="ECO:0000313" key="2">
    <source>
        <dbReference type="Proteomes" id="UP001055125"/>
    </source>
</evidence>
<dbReference type="EMBL" id="BPQP01000048">
    <property type="protein sequence ID" value="GJD95877.1"/>
    <property type="molecule type" value="Genomic_DNA"/>
</dbReference>
<sequence length="67" mass="7468">MTEQTLGKAARLRRLRRSRDLTIRATGLVNGRPGLVVGSEPELHLPAYKLTANELIRMARAARTQNT</sequence>
<gene>
    <name evidence="1" type="ORF">OCOJLMKI_3093</name>
</gene>
<organism evidence="1 2">
    <name type="scientific">Methylobacterium iners</name>
    <dbReference type="NCBI Taxonomy" id="418707"/>
    <lineage>
        <taxon>Bacteria</taxon>
        <taxon>Pseudomonadati</taxon>
        <taxon>Pseudomonadota</taxon>
        <taxon>Alphaproteobacteria</taxon>
        <taxon>Hyphomicrobiales</taxon>
        <taxon>Methylobacteriaceae</taxon>
        <taxon>Methylobacterium</taxon>
    </lineage>
</organism>
<name>A0ABQ4S271_9HYPH</name>
<evidence type="ECO:0000313" key="1">
    <source>
        <dbReference type="EMBL" id="GJD95877.1"/>
    </source>
</evidence>